<sequence>MEKQNNEGHILQNVLLGSSSETCDQSVNVLVGEMNDSALFAEMQVLEDLRKRTDITFYQQVRALMFLHWIYEFELPLRAHRGNLSNLHMISHISPFPGIGMQFLQAELELNNAKEKIDIFSFNELPFALISVLAK</sequence>
<dbReference type="AlphaFoldDB" id="A0A5J4T4R2"/>
<gene>
    <name evidence="1" type="ORF">EZS28_051760</name>
</gene>
<protein>
    <submittedName>
        <fullName evidence="1">Uncharacterized protein</fullName>
    </submittedName>
</protein>
<accession>A0A5J4T4R2</accession>
<evidence type="ECO:0000313" key="1">
    <source>
        <dbReference type="EMBL" id="KAA6352713.1"/>
    </source>
</evidence>
<evidence type="ECO:0000313" key="2">
    <source>
        <dbReference type="Proteomes" id="UP000324800"/>
    </source>
</evidence>
<reference evidence="1 2" key="1">
    <citation type="submission" date="2019-03" db="EMBL/GenBank/DDBJ databases">
        <title>Single cell metagenomics reveals metabolic interactions within the superorganism composed of flagellate Streblomastix strix and complex community of Bacteroidetes bacteria on its surface.</title>
        <authorList>
            <person name="Treitli S.C."/>
            <person name="Kolisko M."/>
            <person name="Husnik F."/>
            <person name="Keeling P."/>
            <person name="Hampl V."/>
        </authorList>
    </citation>
    <scope>NUCLEOTIDE SEQUENCE [LARGE SCALE GENOMIC DNA]</scope>
    <source>
        <strain evidence="1">ST1C</strain>
    </source>
</reference>
<proteinExistence type="predicted"/>
<comment type="caution">
    <text evidence="1">The sequence shown here is derived from an EMBL/GenBank/DDBJ whole genome shotgun (WGS) entry which is preliminary data.</text>
</comment>
<dbReference type="Proteomes" id="UP000324800">
    <property type="component" value="Unassembled WGS sequence"/>
</dbReference>
<feature type="non-terminal residue" evidence="1">
    <location>
        <position position="135"/>
    </location>
</feature>
<name>A0A5J4T4R2_9EUKA</name>
<organism evidence="1 2">
    <name type="scientific">Streblomastix strix</name>
    <dbReference type="NCBI Taxonomy" id="222440"/>
    <lineage>
        <taxon>Eukaryota</taxon>
        <taxon>Metamonada</taxon>
        <taxon>Preaxostyla</taxon>
        <taxon>Oxymonadida</taxon>
        <taxon>Streblomastigidae</taxon>
        <taxon>Streblomastix</taxon>
    </lineage>
</organism>
<dbReference type="OrthoDB" id="37129at2759"/>
<dbReference type="EMBL" id="SNRW01039445">
    <property type="protein sequence ID" value="KAA6352713.1"/>
    <property type="molecule type" value="Genomic_DNA"/>
</dbReference>